<accession>A0A372LWH3</accession>
<comment type="caution">
    <text evidence="1">The sequence shown here is derived from an EMBL/GenBank/DDBJ whole genome shotgun (WGS) entry which is preliminary data.</text>
</comment>
<name>A0A372LWH3_9ACTN</name>
<sequence>MGFEVHCDVDSLDQARSGAIWGDIWVRISGYAFPESHWNDMAVALLVELLDAVDSLAQDAERRIRVRFFDGPFHIDLAGLGGGVLHASASIDGTERQGTVDLGELRQSLKRLGAELAATCVERGWGEEMDVRRLQAKS</sequence>
<dbReference type="EMBL" id="QUAK01000223">
    <property type="protein sequence ID" value="RFU83028.1"/>
    <property type="molecule type" value="Genomic_DNA"/>
</dbReference>
<dbReference type="AlphaFoldDB" id="A0A372LWH3"/>
<organism evidence="1 2">
    <name type="scientific">Streptomyces triticagri</name>
    <dbReference type="NCBI Taxonomy" id="2293568"/>
    <lineage>
        <taxon>Bacteria</taxon>
        <taxon>Bacillati</taxon>
        <taxon>Actinomycetota</taxon>
        <taxon>Actinomycetes</taxon>
        <taxon>Kitasatosporales</taxon>
        <taxon>Streptomycetaceae</taxon>
        <taxon>Streptomyces</taxon>
    </lineage>
</organism>
<evidence type="ECO:0000313" key="1">
    <source>
        <dbReference type="EMBL" id="RFU83028.1"/>
    </source>
</evidence>
<proteinExistence type="predicted"/>
<gene>
    <name evidence="1" type="ORF">DY218_29825</name>
</gene>
<evidence type="ECO:0000313" key="2">
    <source>
        <dbReference type="Proteomes" id="UP000263094"/>
    </source>
</evidence>
<dbReference type="Proteomes" id="UP000263094">
    <property type="component" value="Unassembled WGS sequence"/>
</dbReference>
<reference evidence="1 2" key="1">
    <citation type="submission" date="2018-08" db="EMBL/GenBank/DDBJ databases">
        <title>Isolation, diversity and antifungal activity of Actinobacteria from wheat.</title>
        <authorList>
            <person name="Han C."/>
        </authorList>
    </citation>
    <scope>NUCLEOTIDE SEQUENCE [LARGE SCALE GENOMIC DNA]</scope>
    <source>
        <strain evidence="1 2">NEAU-YY421</strain>
    </source>
</reference>
<protein>
    <submittedName>
        <fullName evidence="1">Uncharacterized protein</fullName>
    </submittedName>
</protein>
<keyword evidence="2" id="KW-1185">Reference proteome</keyword>